<keyword evidence="4" id="KW-1185">Reference proteome</keyword>
<evidence type="ECO:0000313" key="3">
    <source>
        <dbReference type="EMBL" id="MTR81249.1"/>
    </source>
</evidence>
<reference evidence="4" key="1">
    <citation type="submission" date="2015-05" db="EMBL/GenBank/DDBJ databases">
        <authorList>
            <consortium name="Pathogen Informatics"/>
        </authorList>
    </citation>
    <scope>NUCLEOTIDE SEQUENCE [LARGE SCALE GENOMIC DNA]</scope>
    <source>
        <strain evidence="4">M72</strain>
    </source>
</reference>
<reference evidence="3 5" key="3">
    <citation type="journal article" date="2019" name="Nat. Med.">
        <title>A library of human gut bacterial isolates paired with longitudinal multiomics data enables mechanistic microbiome research.</title>
        <authorList>
            <person name="Poyet M."/>
            <person name="Groussin M."/>
            <person name="Gibbons S.M."/>
            <person name="Avila-Pacheco J."/>
            <person name="Jiang X."/>
            <person name="Kearney S.M."/>
            <person name="Perrotta A.R."/>
            <person name="Berdy B."/>
            <person name="Zhao S."/>
            <person name="Lieberman T.D."/>
            <person name="Swanson P.K."/>
            <person name="Smith M."/>
            <person name="Roesemann S."/>
            <person name="Alexander J.E."/>
            <person name="Rich S.A."/>
            <person name="Livny J."/>
            <person name="Vlamakis H."/>
            <person name="Clish C."/>
            <person name="Bullock K."/>
            <person name="Deik A."/>
            <person name="Scott J."/>
            <person name="Pierce K.A."/>
            <person name="Xavier R.J."/>
            <person name="Alm E.J."/>
        </authorList>
    </citation>
    <scope>NUCLEOTIDE SEQUENCE [LARGE SCALE GENOMIC DNA]</scope>
    <source>
        <strain evidence="3 5">BIOML-A1</strain>
    </source>
</reference>
<dbReference type="InterPro" id="IPR045584">
    <property type="entry name" value="Pilin-like"/>
</dbReference>
<dbReference type="EMBL" id="WNAL01000009">
    <property type="protein sequence ID" value="MTR81249.1"/>
    <property type="molecule type" value="Genomic_DNA"/>
</dbReference>
<dbReference type="Pfam" id="PF07963">
    <property type="entry name" value="N_methyl"/>
    <property type="match status" value="1"/>
</dbReference>
<dbReference type="EMBL" id="CVRR01000019">
    <property type="protein sequence ID" value="CRL37724.1"/>
    <property type="molecule type" value="Genomic_DNA"/>
</dbReference>
<evidence type="ECO:0000313" key="4">
    <source>
        <dbReference type="Proteomes" id="UP000049979"/>
    </source>
</evidence>
<dbReference type="Gene3D" id="3.30.700.10">
    <property type="entry name" value="Glycoprotein, Type 4 Pilin"/>
    <property type="match status" value="1"/>
</dbReference>
<dbReference type="STRING" id="301302.ERS852420_00717"/>
<dbReference type="OrthoDB" id="2044342at2"/>
<proteinExistence type="predicted"/>
<dbReference type="Proteomes" id="UP000446657">
    <property type="component" value="Unassembled WGS sequence"/>
</dbReference>
<accession>A0A0M6WL02</accession>
<keyword evidence="1" id="KW-0812">Transmembrane</keyword>
<evidence type="ECO:0000313" key="2">
    <source>
        <dbReference type="EMBL" id="CRL37724.1"/>
    </source>
</evidence>
<dbReference type="AlphaFoldDB" id="A0A0M6WL02"/>
<dbReference type="InterPro" id="IPR012902">
    <property type="entry name" value="N_methyl_site"/>
</dbReference>
<feature type="transmembrane region" description="Helical" evidence="1">
    <location>
        <begin position="12"/>
        <end position="35"/>
    </location>
</feature>
<evidence type="ECO:0000256" key="1">
    <source>
        <dbReference type="SAM" id="Phobius"/>
    </source>
</evidence>
<keyword evidence="1" id="KW-1133">Transmembrane helix</keyword>
<organism evidence="2 4">
    <name type="scientific">Roseburia faecis</name>
    <dbReference type="NCBI Taxonomy" id="301302"/>
    <lineage>
        <taxon>Bacteria</taxon>
        <taxon>Bacillati</taxon>
        <taxon>Bacillota</taxon>
        <taxon>Clostridia</taxon>
        <taxon>Lachnospirales</taxon>
        <taxon>Lachnospiraceae</taxon>
        <taxon>Roseburia</taxon>
    </lineage>
</organism>
<keyword evidence="1" id="KW-0472">Membrane</keyword>
<gene>
    <name evidence="3" type="ORF">GMD30_05860</name>
    <name evidence="2" type="ORF">M72_04691</name>
</gene>
<dbReference type="NCBIfam" id="TIGR02532">
    <property type="entry name" value="IV_pilin_GFxxxE"/>
    <property type="match status" value="1"/>
</dbReference>
<dbReference type="Proteomes" id="UP000049979">
    <property type="component" value="Unassembled WGS sequence"/>
</dbReference>
<protein>
    <submittedName>
        <fullName evidence="3">Prepilin-type N-terminal cleavage/methylation domain-containing protein</fullName>
    </submittedName>
</protein>
<name>A0A0M6WL02_9FIRM</name>
<dbReference type="SUPFAM" id="SSF54523">
    <property type="entry name" value="Pili subunits"/>
    <property type="match status" value="1"/>
</dbReference>
<sequence length="173" mass="19140">MKKRKHLGQNGITLVEIIIVIAIMGILASTSVMMIGHLHYANTQKVVKTLDSSLSALQVKTMSKTGDYYMYVYKLDNGYYMRILPDNLSSFDDTKLTDDGTRLCNNTIKIRMDSSTGNEVTEKGAGGNYIKIAYTKTACFDTANTNVSAIYIDGVPAYTVKLVSDTGKHFIEK</sequence>
<dbReference type="RefSeq" id="WP_055067750.1">
    <property type="nucleotide sequence ID" value="NZ_CP173697.1"/>
</dbReference>
<evidence type="ECO:0000313" key="5">
    <source>
        <dbReference type="Proteomes" id="UP000446657"/>
    </source>
</evidence>
<reference evidence="2" key="2">
    <citation type="submission" date="2015-05" db="EMBL/GenBank/DDBJ databases">
        <authorList>
            <person name="Wang D.B."/>
            <person name="Wang M."/>
        </authorList>
    </citation>
    <scope>NUCLEOTIDE SEQUENCE [LARGE SCALE GENOMIC DNA]</scope>
    <source>
        <strain evidence="2">M72</strain>
    </source>
</reference>